<dbReference type="EMBL" id="JBAWKY010000002">
    <property type="protein sequence ID" value="MEI4462672.1"/>
    <property type="molecule type" value="Genomic_DNA"/>
</dbReference>
<dbReference type="Proteomes" id="UP000072605">
    <property type="component" value="Unassembled WGS sequence"/>
</dbReference>
<reference evidence="5 8" key="2">
    <citation type="journal article" date="2016" name="Front. Microbiol.">
        <title>Genomic Resource of Rice Seed Associated Bacteria.</title>
        <authorList>
            <person name="Midha S."/>
            <person name="Bansal K."/>
            <person name="Sharma S."/>
            <person name="Kumar N."/>
            <person name="Patil P.P."/>
            <person name="Chaudhry V."/>
            <person name="Patil P.B."/>
        </authorList>
    </citation>
    <scope>NUCLEOTIDE SEQUENCE [LARGE SCALE GENOMIC DNA]</scope>
    <source>
        <strain evidence="5 8">RSA11</strain>
    </source>
</reference>
<dbReference type="Proteomes" id="UP001387110">
    <property type="component" value="Unassembled WGS sequence"/>
</dbReference>
<evidence type="ECO:0000313" key="9">
    <source>
        <dbReference type="Proteomes" id="UP001387110"/>
    </source>
</evidence>
<accession>A0A0V8GGK4</accession>
<evidence type="ECO:0000313" key="4">
    <source>
        <dbReference type="EMBL" id="KSU49411.1"/>
    </source>
</evidence>
<comment type="subcellular location">
    <subcellularLocation>
        <location evidence="2">Cytoplasm</location>
    </subcellularLocation>
</comment>
<feature type="region of interest" description="Disordered" evidence="3">
    <location>
        <begin position="57"/>
        <end position="78"/>
    </location>
</feature>
<reference evidence="4 7" key="1">
    <citation type="journal article" date="2015" name="Int. J. Syst. Evol. Microbiol.">
        <title>Exiguobacterium enclense sp. nov., isolated from sediment.</title>
        <authorList>
            <person name="Dastager S.G."/>
            <person name="Mawlankar R."/>
            <person name="Sonalkar V.V."/>
            <person name="Thorat M.N."/>
            <person name="Mual P."/>
            <person name="Verma A."/>
            <person name="Krishnamurthi S."/>
            <person name="Tang S.K."/>
            <person name="Li W.J."/>
        </authorList>
    </citation>
    <scope>NUCLEOTIDE SEQUENCE [LARGE SCALE GENOMIC DNA]</scope>
    <source>
        <strain evidence="4 7">NIO-1109</strain>
    </source>
</reference>
<evidence type="ECO:0000313" key="7">
    <source>
        <dbReference type="Proteomes" id="UP000053797"/>
    </source>
</evidence>
<comment type="caution">
    <text evidence="4">The sequence shown here is derived from an EMBL/GenBank/DDBJ whole genome shotgun (WGS) entry which is preliminary data.</text>
</comment>
<evidence type="ECO:0000256" key="3">
    <source>
        <dbReference type="SAM" id="MobiDB-lite"/>
    </source>
</evidence>
<dbReference type="PANTHER" id="PTHR37300:SF2">
    <property type="entry name" value="UPF0291 PROTEIN BC_1827"/>
    <property type="match status" value="1"/>
</dbReference>
<evidence type="ECO:0000313" key="5">
    <source>
        <dbReference type="EMBL" id="KTR27562.1"/>
    </source>
</evidence>
<evidence type="ECO:0000256" key="1">
    <source>
        <dbReference type="ARBA" id="ARBA00022490"/>
    </source>
</evidence>
<dbReference type="RefSeq" id="WP_023467773.1">
    <property type="nucleotide sequence ID" value="NZ_FMYN01000002.1"/>
</dbReference>
<dbReference type="GO" id="GO:0005737">
    <property type="term" value="C:cytoplasm"/>
    <property type="evidence" value="ECO:0007669"/>
    <property type="project" value="UniProtKB-SubCell"/>
</dbReference>
<organism evidence="4 7">
    <name type="scientific">Exiguobacterium indicum</name>
    <dbReference type="NCBI Taxonomy" id="296995"/>
    <lineage>
        <taxon>Bacteria</taxon>
        <taxon>Bacillati</taxon>
        <taxon>Bacillota</taxon>
        <taxon>Bacilli</taxon>
        <taxon>Bacillales</taxon>
        <taxon>Bacillales Family XII. Incertae Sedis</taxon>
        <taxon>Exiguobacterium</taxon>
    </lineage>
</organism>
<reference evidence="6 9" key="3">
    <citation type="submission" date="2023-12" db="EMBL/GenBank/DDBJ databases">
        <authorList>
            <person name="Easwaran N."/>
            <person name="Lazarus H.P.S."/>
        </authorList>
    </citation>
    <scope>NUCLEOTIDE SEQUENCE [LARGE SCALE GENOMIC DNA]</scope>
    <source>
        <strain evidence="6 9">VIT-2023</strain>
    </source>
</reference>
<keyword evidence="9" id="KW-1185">Reference proteome</keyword>
<comment type="similarity">
    <text evidence="2">Belongs to the UPF0291 family.</text>
</comment>
<dbReference type="GeneID" id="90836272"/>
<dbReference type="InterPro" id="IPR009242">
    <property type="entry name" value="DUF896"/>
</dbReference>
<dbReference type="SUPFAM" id="SSF158221">
    <property type="entry name" value="YnzC-like"/>
    <property type="match status" value="1"/>
</dbReference>
<feature type="compositionally biased region" description="Basic and acidic residues" evidence="3">
    <location>
        <begin position="63"/>
        <end position="78"/>
    </location>
</feature>
<dbReference type="HAMAP" id="MF_01103">
    <property type="entry name" value="UPF0291"/>
    <property type="match status" value="1"/>
</dbReference>
<dbReference type="OrthoDB" id="390105at2"/>
<evidence type="ECO:0000313" key="8">
    <source>
        <dbReference type="Proteomes" id="UP000072605"/>
    </source>
</evidence>
<dbReference type="AlphaFoldDB" id="A0A0V8GGK4"/>
<gene>
    <name evidence="4" type="ORF">AS033_08570</name>
    <name evidence="5" type="ORF">RSA11_05005</name>
    <name evidence="6" type="ORF">SZL87_09575</name>
</gene>
<sequence>MLSQEQLDRINALANKSKVEPLSEAEAAEQKELRAAYLAAFRGSFKNQLMGMKIVDEEGTDVTPEKLKQAQEEERNKQ</sequence>
<dbReference type="Proteomes" id="UP000053797">
    <property type="component" value="Unassembled WGS sequence"/>
</dbReference>
<dbReference type="PANTHER" id="PTHR37300">
    <property type="entry name" value="UPF0291 PROTEIN CBO2609/CLC_2481"/>
    <property type="match status" value="1"/>
</dbReference>
<proteinExistence type="inferred from homology"/>
<dbReference type="EMBL" id="LDQV01000013">
    <property type="protein sequence ID" value="KTR27562.1"/>
    <property type="molecule type" value="Genomic_DNA"/>
</dbReference>
<protein>
    <recommendedName>
        <fullName evidence="2">UPF0291 protein AS033_08570</fullName>
    </recommendedName>
</protein>
<evidence type="ECO:0000256" key="2">
    <source>
        <dbReference type="HAMAP-Rule" id="MF_01103"/>
    </source>
</evidence>
<dbReference type="EMBL" id="LNQL01000002">
    <property type="protein sequence ID" value="KSU49411.1"/>
    <property type="molecule type" value="Genomic_DNA"/>
</dbReference>
<dbReference type="Gene3D" id="1.10.287.540">
    <property type="entry name" value="Helix hairpin bin"/>
    <property type="match status" value="1"/>
</dbReference>
<name>A0A0V8GGK4_9BACL</name>
<dbReference type="Pfam" id="PF05979">
    <property type="entry name" value="DUF896"/>
    <property type="match status" value="1"/>
</dbReference>
<evidence type="ECO:0000313" key="6">
    <source>
        <dbReference type="EMBL" id="MEI4462672.1"/>
    </source>
</evidence>
<keyword evidence="1 2" id="KW-0963">Cytoplasm</keyword>